<dbReference type="EMBL" id="NOJZ02000009">
    <property type="protein sequence ID" value="RDY23630.1"/>
    <property type="molecule type" value="Genomic_DNA"/>
</dbReference>
<proteinExistence type="predicted"/>
<dbReference type="PANTHER" id="PTHR39083">
    <property type="entry name" value="CYCLIC DI-GMP-BINDING PROTEIN"/>
    <property type="match status" value="1"/>
</dbReference>
<dbReference type="InterPro" id="IPR018513">
    <property type="entry name" value="Cell_synthase_bac"/>
</dbReference>
<dbReference type="RefSeq" id="WP_095406261.1">
    <property type="nucleotide sequence ID" value="NZ_NOJZ02000009.1"/>
</dbReference>
<keyword evidence="3 6" id="KW-0812">Transmembrane</keyword>
<dbReference type="Pfam" id="PF03170">
    <property type="entry name" value="BcsB"/>
    <property type="match status" value="1"/>
</dbReference>
<dbReference type="OrthoDB" id="2655838at2"/>
<keyword evidence="2" id="KW-1003">Cell membrane</keyword>
<comment type="caution">
    <text evidence="7">The sequence shown here is derived from an EMBL/GenBank/DDBJ whole genome shotgun (WGS) entry which is preliminary data.</text>
</comment>
<sequence>MKKVILGAMIFILCFIKVSFAEDIRVRNYKFEKEVSINGVIGSSSKFFNIEKTWDVGDVTLNLNFNKSQIINGDVSSLSILINDIPIKSIKLDGKKDYKETLIVQIPKNYLIEGYNEIKIKIYKTISDKICQDDNNTGNWIVLNKESYISVRYKNKNSSNLIKEYPYPYINLNEDETLDTTIIVPDNIDRGELSALFNISSNFGNLVKDESLKFNVKLYSESKNEKNNIIYIGKPENTKEEILKILTNEERKLASSNCIVKQIISPYNNQKKMLMIIGSKDEDIIKASNLLTNKELSKQILSESVTVNKYTNVETIVNKKNNTHLKLKDIGYSNVLLEGPFTQEAIFDIKIPDGKIIEDDAKIVINLRYAKNLDFERSLATVYVNNSPIGSQKLEKQLADGHVIELKIPKDVLHGDYYQLKISLNLIVKDVACVTRATNSPWGYILNSSYLNLPMKDTISNKLQYYPYPFIKDKSYNDLTIVVQDKINSRDIKWISNIAIDMGKSVEENNGRINIVKSNDFDQKYKNDNLIVLGTPLSSNLIKDMSNSFNIKLNEDYSSFVPNDKINLLDNYAKDISTIQLIQSPYNKDKRVLVVSAINQVDLQVGMNYLTDISKIKDTKGDTIVIDRYNTVKELTYSNEVIEQNDNKKILSKSTKSFIIFGVSASIAVIILSSLFIIKYKRK</sequence>
<protein>
    <submittedName>
        <fullName evidence="7">Cell wall anchor protein</fullName>
    </submittedName>
</protein>
<dbReference type="AlphaFoldDB" id="A0A371IT23"/>
<evidence type="ECO:0000256" key="1">
    <source>
        <dbReference type="ARBA" id="ARBA00004162"/>
    </source>
</evidence>
<keyword evidence="8" id="KW-1185">Reference proteome</keyword>
<name>A0A371IT23_9FIRM</name>
<feature type="transmembrane region" description="Helical" evidence="6">
    <location>
        <begin position="658"/>
        <end position="678"/>
    </location>
</feature>
<accession>A0A371IT23</accession>
<dbReference type="Proteomes" id="UP000243494">
    <property type="component" value="Unassembled WGS sequence"/>
</dbReference>
<evidence type="ECO:0000256" key="6">
    <source>
        <dbReference type="SAM" id="Phobius"/>
    </source>
</evidence>
<evidence type="ECO:0000256" key="4">
    <source>
        <dbReference type="ARBA" id="ARBA00022989"/>
    </source>
</evidence>
<keyword evidence="5 6" id="KW-0472">Membrane</keyword>
<evidence type="ECO:0000256" key="3">
    <source>
        <dbReference type="ARBA" id="ARBA00022692"/>
    </source>
</evidence>
<organism evidence="7 8">
    <name type="scientific">Romboutsia maritimum</name>
    <dbReference type="NCBI Taxonomy" id="2020948"/>
    <lineage>
        <taxon>Bacteria</taxon>
        <taxon>Bacillati</taxon>
        <taxon>Bacillota</taxon>
        <taxon>Clostridia</taxon>
        <taxon>Peptostreptococcales</taxon>
        <taxon>Peptostreptococcaceae</taxon>
        <taxon>Romboutsia</taxon>
    </lineage>
</organism>
<evidence type="ECO:0000256" key="2">
    <source>
        <dbReference type="ARBA" id="ARBA00022475"/>
    </source>
</evidence>
<gene>
    <name evidence="7" type="ORF">CHF27_006765</name>
</gene>
<dbReference type="GO" id="GO:0005886">
    <property type="term" value="C:plasma membrane"/>
    <property type="evidence" value="ECO:0007669"/>
    <property type="project" value="UniProtKB-SubCell"/>
</dbReference>
<reference evidence="7 8" key="1">
    <citation type="journal article" date="2017" name="Genome Announc.">
        <title>Draft Genome Sequence of Romboutsia maritimum sp. nov. Strain CCRI-22766(T), Isolated from Coastal Estuarine Mud.</title>
        <authorList>
            <person name="Maheux A.F."/>
            <person name="Boudreau D.K."/>
            <person name="Berube E."/>
            <person name="Boissinot M."/>
            <person name="Raymond F."/>
            <person name="Brodeur S."/>
            <person name="Corbeil J."/>
            <person name="Brightwell G."/>
            <person name="Broda D."/>
            <person name="Omar R.F."/>
            <person name="Bergeron M.G."/>
        </authorList>
    </citation>
    <scope>NUCLEOTIDE SEQUENCE [LARGE SCALE GENOMIC DNA]</scope>
    <source>
        <strain evidence="7 8">CCRI-22766</strain>
    </source>
</reference>
<evidence type="ECO:0000313" key="7">
    <source>
        <dbReference type="EMBL" id="RDY23630.1"/>
    </source>
</evidence>
<keyword evidence="4 6" id="KW-1133">Transmembrane helix</keyword>
<evidence type="ECO:0000313" key="8">
    <source>
        <dbReference type="Proteomes" id="UP000243494"/>
    </source>
</evidence>
<dbReference type="Gene3D" id="2.60.120.260">
    <property type="entry name" value="Galactose-binding domain-like"/>
    <property type="match status" value="2"/>
</dbReference>
<dbReference type="GO" id="GO:0006011">
    <property type="term" value="P:UDP-alpha-D-glucose metabolic process"/>
    <property type="evidence" value="ECO:0007669"/>
    <property type="project" value="InterPro"/>
</dbReference>
<comment type="subcellular location">
    <subcellularLocation>
        <location evidence="1">Cell membrane</location>
        <topology evidence="1">Single-pass membrane protein</topology>
    </subcellularLocation>
</comment>
<evidence type="ECO:0000256" key="5">
    <source>
        <dbReference type="ARBA" id="ARBA00023136"/>
    </source>
</evidence>
<dbReference type="PANTHER" id="PTHR39083:SF1">
    <property type="entry name" value="CYCLIC DI-GMP-BINDING PROTEIN"/>
    <property type="match status" value="1"/>
</dbReference>